<name>A0ABU2ZVA2_9ALTE</name>
<evidence type="ECO:0000256" key="7">
    <source>
        <dbReference type="ARBA" id="ARBA00022741"/>
    </source>
</evidence>
<keyword evidence="4" id="KW-0055">Arginine biosynthesis</keyword>
<dbReference type="InterPro" id="IPR036393">
    <property type="entry name" value="AceGlu_kinase-like_sf"/>
</dbReference>
<keyword evidence="5" id="KW-0028">Amino-acid biosynthesis</keyword>
<dbReference type="RefSeq" id="WP_311369036.1">
    <property type="nucleotide sequence ID" value="NZ_JAVRHX010000003.1"/>
</dbReference>
<dbReference type="PANTHER" id="PTHR23342:SF0">
    <property type="entry name" value="N-ACETYLGLUTAMATE SYNTHASE, MITOCHONDRIAL"/>
    <property type="match status" value="1"/>
</dbReference>
<evidence type="ECO:0000256" key="9">
    <source>
        <dbReference type="ARBA" id="ARBA00022840"/>
    </source>
</evidence>
<evidence type="ECO:0000313" key="14">
    <source>
        <dbReference type="EMBL" id="MDT0595519.1"/>
    </source>
</evidence>
<evidence type="ECO:0000256" key="8">
    <source>
        <dbReference type="ARBA" id="ARBA00022777"/>
    </source>
</evidence>
<evidence type="ECO:0000256" key="5">
    <source>
        <dbReference type="ARBA" id="ARBA00022605"/>
    </source>
</evidence>
<evidence type="ECO:0000256" key="1">
    <source>
        <dbReference type="ARBA" id="ARBA00004828"/>
    </source>
</evidence>
<keyword evidence="6 14" id="KW-0808">Transferase</keyword>
<dbReference type="EMBL" id="JAVRHX010000003">
    <property type="protein sequence ID" value="MDT0595519.1"/>
    <property type="molecule type" value="Genomic_DNA"/>
</dbReference>
<dbReference type="PANTHER" id="PTHR23342">
    <property type="entry name" value="N-ACETYLGLUTAMATE SYNTHASE"/>
    <property type="match status" value="1"/>
</dbReference>
<dbReference type="InterPro" id="IPR004662">
    <property type="entry name" value="AcgluKinase_fam"/>
</dbReference>
<evidence type="ECO:0000256" key="3">
    <source>
        <dbReference type="ARBA" id="ARBA00021197"/>
    </source>
</evidence>
<evidence type="ECO:0000313" key="15">
    <source>
        <dbReference type="Proteomes" id="UP001253545"/>
    </source>
</evidence>
<dbReference type="InterPro" id="IPR001048">
    <property type="entry name" value="Asp/Glu/Uridylate_kinase"/>
</dbReference>
<evidence type="ECO:0000256" key="12">
    <source>
        <dbReference type="ARBA" id="ARBA00048141"/>
    </source>
</evidence>
<gene>
    <name evidence="14" type="primary">argB</name>
    <name evidence="14" type="ORF">RM552_11735</name>
</gene>
<evidence type="ECO:0000256" key="4">
    <source>
        <dbReference type="ARBA" id="ARBA00022571"/>
    </source>
</evidence>
<comment type="caution">
    <text evidence="14">The sequence shown here is derived from an EMBL/GenBank/DDBJ whole genome shotgun (WGS) entry which is preliminary data.</text>
</comment>
<organism evidence="14 15">
    <name type="scientific">Glaciecola petra</name>
    <dbReference type="NCBI Taxonomy" id="3075602"/>
    <lineage>
        <taxon>Bacteria</taxon>
        <taxon>Pseudomonadati</taxon>
        <taxon>Pseudomonadota</taxon>
        <taxon>Gammaproteobacteria</taxon>
        <taxon>Alteromonadales</taxon>
        <taxon>Alteromonadaceae</taxon>
        <taxon>Glaciecola</taxon>
    </lineage>
</organism>
<dbReference type="SUPFAM" id="SSF53633">
    <property type="entry name" value="Carbamate kinase-like"/>
    <property type="match status" value="1"/>
</dbReference>
<dbReference type="NCBIfam" id="TIGR00761">
    <property type="entry name" value="argB"/>
    <property type="match status" value="1"/>
</dbReference>
<sequence>MKQISHDRPLVIKVGGRFFEELQESESGANVLLNTLAILHKKGRPIVIVHGGGVQVLDRLTKLGFTSERKNGLRVTPDEHMPIVTSVLAGELNKGLVAQFAIVGVNAVGISLADGDIAKCTEHPDNIGAVGEVHAKSSVLIDTLLSNNMLTVVASIGKDDNGRLYNVNADHAAICIASLLQTGLYFFADVEGVLDANKNNIAELNASNAQQLIADGVITDGMIVKVQAALFAANKIKQAVTIAACKHASNILLEDKLIGTKILSHQ</sequence>
<evidence type="ECO:0000256" key="2">
    <source>
        <dbReference type="ARBA" id="ARBA00013065"/>
    </source>
</evidence>
<evidence type="ECO:0000256" key="6">
    <source>
        <dbReference type="ARBA" id="ARBA00022679"/>
    </source>
</evidence>
<dbReference type="GO" id="GO:0003991">
    <property type="term" value="F:acetylglutamate kinase activity"/>
    <property type="evidence" value="ECO:0007669"/>
    <property type="project" value="UniProtKB-EC"/>
</dbReference>
<evidence type="ECO:0000256" key="10">
    <source>
        <dbReference type="ARBA" id="ARBA00030178"/>
    </source>
</evidence>
<dbReference type="EC" id="2.7.2.8" evidence="2"/>
<keyword evidence="9" id="KW-0067">ATP-binding</keyword>
<dbReference type="Proteomes" id="UP001253545">
    <property type="component" value="Unassembled WGS sequence"/>
</dbReference>
<feature type="domain" description="Aspartate/glutamate/uridylate kinase" evidence="13">
    <location>
        <begin position="10"/>
        <end position="242"/>
    </location>
</feature>
<dbReference type="PIRSF" id="PIRSF000728">
    <property type="entry name" value="NAGK"/>
    <property type="match status" value="1"/>
</dbReference>
<dbReference type="Pfam" id="PF00696">
    <property type="entry name" value="AA_kinase"/>
    <property type="match status" value="1"/>
</dbReference>
<evidence type="ECO:0000259" key="13">
    <source>
        <dbReference type="Pfam" id="PF00696"/>
    </source>
</evidence>
<proteinExistence type="predicted"/>
<evidence type="ECO:0000256" key="11">
    <source>
        <dbReference type="ARBA" id="ARBA00030639"/>
    </source>
</evidence>
<comment type="pathway">
    <text evidence="1">Amino-acid biosynthesis; L-arginine biosynthesis; N(2)-acetyl-L-ornithine from L-glutamate: step 2/4.</text>
</comment>
<keyword evidence="7" id="KW-0547">Nucleotide-binding</keyword>
<reference evidence="14 15" key="1">
    <citation type="submission" date="2023-09" db="EMBL/GenBank/DDBJ databases">
        <authorList>
            <person name="Rey-Velasco X."/>
        </authorList>
    </citation>
    <scope>NUCLEOTIDE SEQUENCE [LARGE SCALE GENOMIC DNA]</scope>
    <source>
        <strain evidence="14 15">P117</strain>
    </source>
</reference>
<dbReference type="Gene3D" id="3.40.1160.10">
    <property type="entry name" value="Acetylglutamate kinase-like"/>
    <property type="match status" value="1"/>
</dbReference>
<keyword evidence="8 14" id="KW-0418">Kinase</keyword>
<protein>
    <recommendedName>
        <fullName evidence="3">Acetylglutamate kinase</fullName>
        <ecNumber evidence="2">2.7.2.8</ecNumber>
    </recommendedName>
    <alternativeName>
        <fullName evidence="10">N-acetyl-L-glutamate 5-phosphotransferase</fullName>
    </alternativeName>
    <alternativeName>
        <fullName evidence="11">NAG kinase</fullName>
    </alternativeName>
</protein>
<comment type="catalytic activity">
    <reaction evidence="12">
        <text>N-acetyl-L-glutamate + ATP = N-acetyl-L-glutamyl 5-phosphate + ADP</text>
        <dbReference type="Rhea" id="RHEA:14629"/>
        <dbReference type="ChEBI" id="CHEBI:30616"/>
        <dbReference type="ChEBI" id="CHEBI:44337"/>
        <dbReference type="ChEBI" id="CHEBI:57936"/>
        <dbReference type="ChEBI" id="CHEBI:456216"/>
        <dbReference type="EC" id="2.7.2.8"/>
    </reaction>
</comment>
<keyword evidence="15" id="KW-1185">Reference proteome</keyword>
<accession>A0ABU2ZVA2</accession>